<proteinExistence type="predicted"/>
<protein>
    <submittedName>
        <fullName evidence="2">Uncharacterized protein</fullName>
    </submittedName>
</protein>
<keyword evidence="1" id="KW-0472">Membrane</keyword>
<evidence type="ECO:0000313" key="2">
    <source>
        <dbReference type="EMBL" id="CAN63526.1"/>
    </source>
</evidence>
<dbReference type="EMBL" id="AM460014">
    <property type="protein sequence ID" value="CAN63526.1"/>
    <property type="molecule type" value="Genomic_DNA"/>
</dbReference>
<keyword evidence="1" id="KW-0812">Transmembrane</keyword>
<evidence type="ECO:0000256" key="1">
    <source>
        <dbReference type="SAM" id="Phobius"/>
    </source>
</evidence>
<sequence>MEQCKNLYYFVEKLIKVGHLKQYVCILDGQDEVETTEWAPPSLAVPRAVINYIHGGPVDDKYHQSISKWGILTNFNGASTVSLGNVVLLVQAGLVILNVYFSVVEDLSPYNAFMGWVMSVSSLLTKDERTHLEGMLPRNANIFTWTHSNMLGIDPSMVAHKLNILPHARPTNECKCIFDAISHYLTESPILSSPEVNDIIQTDLGWMQSIIDYLHTSEVLEDRKQTHKLCIQATRFTLINNQLYRRSFGGPYLKCLIDLEAQYFLVELHEGVCNNHLRGRMLTHRAYSQG</sequence>
<name>A5BHW3_VITVI</name>
<accession>A5BHW3</accession>
<dbReference type="PANTHER" id="PTHR48475">
    <property type="entry name" value="RIBONUCLEASE H"/>
    <property type="match status" value="1"/>
</dbReference>
<keyword evidence="1" id="KW-1133">Transmembrane helix</keyword>
<reference evidence="2" key="1">
    <citation type="journal article" date="2007" name="PLoS ONE">
        <title>The first genome sequence of an elite grapevine cultivar (Pinot noir Vitis vinifera L.): coping with a highly heterozygous genome.</title>
        <authorList>
            <person name="Velasco R."/>
            <person name="Zharkikh A."/>
            <person name="Troggio M."/>
            <person name="Cartwright D.A."/>
            <person name="Cestaro A."/>
            <person name="Pruss D."/>
            <person name="Pindo M."/>
            <person name="FitzGerald L.M."/>
            <person name="Vezzulli S."/>
            <person name="Reid J."/>
            <person name="Malacarne G."/>
            <person name="Iliev D."/>
            <person name="Coppola G."/>
            <person name="Wardell B."/>
            <person name="Micheletti D."/>
            <person name="Macalma T."/>
            <person name="Facci M."/>
            <person name="Mitchell J.T."/>
            <person name="Perazzolli M."/>
            <person name="Eldredge G."/>
            <person name="Gatto P."/>
            <person name="Oyzerski R."/>
            <person name="Moretto M."/>
            <person name="Gutin N."/>
            <person name="Stefanini M."/>
            <person name="Chen Y."/>
            <person name="Segala C."/>
            <person name="Davenport C."/>
            <person name="Dematte L."/>
            <person name="Mraz A."/>
            <person name="Battilana J."/>
            <person name="Stormo K."/>
            <person name="Costa F."/>
            <person name="Tao Q."/>
            <person name="Si-Ammour A."/>
            <person name="Harkins T."/>
            <person name="Lackey A."/>
            <person name="Perbost C."/>
            <person name="Taillon B."/>
            <person name="Stella A."/>
            <person name="Solovyev V."/>
            <person name="Fawcett J.A."/>
            <person name="Sterck L."/>
            <person name="Vandepoele K."/>
            <person name="Grando S.M."/>
            <person name="Toppo S."/>
            <person name="Moser C."/>
            <person name="Lanchbury J."/>
            <person name="Bogden R."/>
            <person name="Skolnick M."/>
            <person name="Sgaramella V."/>
            <person name="Bhatnagar S.K."/>
            <person name="Fontana P."/>
            <person name="Gutin A."/>
            <person name="Van de Peer Y."/>
            <person name="Salamini F."/>
            <person name="Viola R."/>
        </authorList>
    </citation>
    <scope>NUCLEOTIDE SEQUENCE</scope>
</reference>
<feature type="transmembrane region" description="Helical" evidence="1">
    <location>
        <begin position="81"/>
        <end position="101"/>
    </location>
</feature>
<organism evidence="2">
    <name type="scientific">Vitis vinifera</name>
    <name type="common">Grape</name>
    <dbReference type="NCBI Taxonomy" id="29760"/>
    <lineage>
        <taxon>Eukaryota</taxon>
        <taxon>Viridiplantae</taxon>
        <taxon>Streptophyta</taxon>
        <taxon>Embryophyta</taxon>
        <taxon>Tracheophyta</taxon>
        <taxon>Spermatophyta</taxon>
        <taxon>Magnoliopsida</taxon>
        <taxon>eudicotyledons</taxon>
        <taxon>Gunneridae</taxon>
        <taxon>Pentapetalae</taxon>
        <taxon>rosids</taxon>
        <taxon>Vitales</taxon>
        <taxon>Vitaceae</taxon>
        <taxon>Viteae</taxon>
        <taxon>Vitis</taxon>
    </lineage>
</organism>
<dbReference type="PANTHER" id="PTHR48475:SF2">
    <property type="entry name" value="RIBONUCLEASE H"/>
    <property type="match status" value="1"/>
</dbReference>
<gene>
    <name evidence="2" type="ORF">VITISV_041891</name>
</gene>
<dbReference type="AlphaFoldDB" id="A5BHW3"/>